<dbReference type="OrthoDB" id="3237509at2"/>
<accession>A0A3A4KND9</accession>
<dbReference type="InterPro" id="IPR036388">
    <property type="entry name" value="WH-like_DNA-bd_sf"/>
</dbReference>
<reference evidence="6 7" key="1">
    <citation type="submission" date="2018-09" db="EMBL/GenBank/DDBJ databases">
        <title>YIM PH21274 draft genome.</title>
        <authorList>
            <person name="Miao C."/>
        </authorList>
    </citation>
    <scope>NUCLEOTIDE SEQUENCE [LARGE SCALE GENOMIC DNA]</scope>
    <source>
        <strain evidence="6 7">YIM PH 21724</strain>
    </source>
</reference>
<keyword evidence="1" id="KW-0805">Transcription regulation</keyword>
<keyword evidence="7" id="KW-1185">Reference proteome</keyword>
<dbReference type="SUPFAM" id="SSF46785">
    <property type="entry name" value="Winged helix' DNA-binding domain"/>
    <property type="match status" value="1"/>
</dbReference>
<dbReference type="SMART" id="SM00347">
    <property type="entry name" value="HTH_MARR"/>
    <property type="match status" value="1"/>
</dbReference>
<evidence type="ECO:0000256" key="4">
    <source>
        <dbReference type="SAM" id="MobiDB-lite"/>
    </source>
</evidence>
<keyword evidence="3" id="KW-0804">Transcription</keyword>
<evidence type="ECO:0000313" key="6">
    <source>
        <dbReference type="EMBL" id="RJO77088.1"/>
    </source>
</evidence>
<dbReference type="Pfam" id="PF12802">
    <property type="entry name" value="MarR_2"/>
    <property type="match status" value="1"/>
</dbReference>
<organism evidence="6 7">
    <name type="scientific">Nocardia panacis</name>
    <dbReference type="NCBI Taxonomy" id="2340916"/>
    <lineage>
        <taxon>Bacteria</taxon>
        <taxon>Bacillati</taxon>
        <taxon>Actinomycetota</taxon>
        <taxon>Actinomycetes</taxon>
        <taxon>Mycobacteriales</taxon>
        <taxon>Nocardiaceae</taxon>
        <taxon>Nocardia</taxon>
    </lineage>
</organism>
<dbReference type="AlphaFoldDB" id="A0A3A4KND9"/>
<evidence type="ECO:0000313" key="7">
    <source>
        <dbReference type="Proteomes" id="UP000266677"/>
    </source>
</evidence>
<evidence type="ECO:0000256" key="2">
    <source>
        <dbReference type="ARBA" id="ARBA00023125"/>
    </source>
</evidence>
<dbReference type="PROSITE" id="PS50995">
    <property type="entry name" value="HTH_MARR_2"/>
    <property type="match status" value="1"/>
</dbReference>
<evidence type="ECO:0000259" key="5">
    <source>
        <dbReference type="PROSITE" id="PS50995"/>
    </source>
</evidence>
<name>A0A3A4KND9_9NOCA</name>
<feature type="region of interest" description="Disordered" evidence="4">
    <location>
        <begin position="161"/>
        <end position="195"/>
    </location>
</feature>
<comment type="caution">
    <text evidence="6">The sequence shown here is derived from an EMBL/GenBank/DDBJ whole genome shotgun (WGS) entry which is preliminary data.</text>
</comment>
<gene>
    <name evidence="6" type="ORF">D5S18_13020</name>
</gene>
<dbReference type="GO" id="GO:0003677">
    <property type="term" value="F:DNA binding"/>
    <property type="evidence" value="ECO:0007669"/>
    <property type="project" value="UniProtKB-KW"/>
</dbReference>
<dbReference type="RefSeq" id="WP_120040262.1">
    <property type="nucleotide sequence ID" value="NZ_QZFU01000016.1"/>
</dbReference>
<dbReference type="Gene3D" id="1.10.10.10">
    <property type="entry name" value="Winged helix-like DNA-binding domain superfamily/Winged helix DNA-binding domain"/>
    <property type="match status" value="1"/>
</dbReference>
<dbReference type="GO" id="GO:0003700">
    <property type="term" value="F:DNA-binding transcription factor activity"/>
    <property type="evidence" value="ECO:0007669"/>
    <property type="project" value="InterPro"/>
</dbReference>
<dbReference type="Proteomes" id="UP000266677">
    <property type="component" value="Unassembled WGS sequence"/>
</dbReference>
<dbReference type="InterPro" id="IPR036390">
    <property type="entry name" value="WH_DNA-bd_sf"/>
</dbReference>
<dbReference type="PANTHER" id="PTHR33164">
    <property type="entry name" value="TRANSCRIPTIONAL REGULATOR, MARR FAMILY"/>
    <property type="match status" value="1"/>
</dbReference>
<dbReference type="PRINTS" id="PR00598">
    <property type="entry name" value="HTHMARR"/>
</dbReference>
<feature type="domain" description="HTH marR-type" evidence="5">
    <location>
        <begin position="23"/>
        <end position="158"/>
    </location>
</feature>
<dbReference type="PROSITE" id="PS01117">
    <property type="entry name" value="HTH_MARR_1"/>
    <property type="match status" value="1"/>
</dbReference>
<dbReference type="GO" id="GO:0006950">
    <property type="term" value="P:response to stress"/>
    <property type="evidence" value="ECO:0007669"/>
    <property type="project" value="TreeGrafter"/>
</dbReference>
<evidence type="ECO:0000256" key="3">
    <source>
        <dbReference type="ARBA" id="ARBA00023163"/>
    </source>
</evidence>
<dbReference type="InterPro" id="IPR000835">
    <property type="entry name" value="HTH_MarR-typ"/>
</dbReference>
<keyword evidence="2" id="KW-0238">DNA-binding</keyword>
<protein>
    <submittedName>
        <fullName evidence="6">MarR family transcriptional regulator</fullName>
    </submittedName>
</protein>
<sequence length="195" mass="21744">MADAVDLFMRHWNQVRPDADVSPMAIIGRMQRVSRLFEQELKQFFAQYDIENWEFDVLATLRRSGGEEGLTAGALIKVAMVTSGAITNRIDRLVARGWVERTPCPQDRRAVRIRLTPEGRELTDRLLPAHLDNEQRILRALDQPARDQLVILLRTLAESLGDGIPTESLGGGTSAESPGSDKSTKPRSGDVPEQN</sequence>
<dbReference type="InterPro" id="IPR039422">
    <property type="entry name" value="MarR/SlyA-like"/>
</dbReference>
<proteinExistence type="predicted"/>
<evidence type="ECO:0000256" key="1">
    <source>
        <dbReference type="ARBA" id="ARBA00023015"/>
    </source>
</evidence>
<dbReference type="InterPro" id="IPR023187">
    <property type="entry name" value="Tscrpt_reg_MarR-type_CS"/>
</dbReference>
<feature type="compositionally biased region" description="Basic and acidic residues" evidence="4">
    <location>
        <begin position="182"/>
        <end position="195"/>
    </location>
</feature>
<dbReference type="EMBL" id="QZFU01000016">
    <property type="protein sequence ID" value="RJO77088.1"/>
    <property type="molecule type" value="Genomic_DNA"/>
</dbReference>
<dbReference type="PANTHER" id="PTHR33164:SF104">
    <property type="entry name" value="TRANSCRIPTIONAL REGULATORY PROTEIN"/>
    <property type="match status" value="1"/>
</dbReference>